<dbReference type="AlphaFoldDB" id="A0A426YNK9"/>
<evidence type="ECO:0000313" key="1">
    <source>
        <dbReference type="EMBL" id="RRT53311.1"/>
    </source>
</evidence>
<name>A0A426YNK9_ENSVE</name>
<evidence type="ECO:0000313" key="2">
    <source>
        <dbReference type="Proteomes" id="UP000287651"/>
    </source>
</evidence>
<organism evidence="1 2">
    <name type="scientific">Ensete ventricosum</name>
    <name type="common">Abyssinian banana</name>
    <name type="synonym">Musa ensete</name>
    <dbReference type="NCBI Taxonomy" id="4639"/>
    <lineage>
        <taxon>Eukaryota</taxon>
        <taxon>Viridiplantae</taxon>
        <taxon>Streptophyta</taxon>
        <taxon>Embryophyta</taxon>
        <taxon>Tracheophyta</taxon>
        <taxon>Spermatophyta</taxon>
        <taxon>Magnoliopsida</taxon>
        <taxon>Liliopsida</taxon>
        <taxon>Zingiberales</taxon>
        <taxon>Musaceae</taxon>
        <taxon>Ensete</taxon>
    </lineage>
</organism>
<protein>
    <submittedName>
        <fullName evidence="1">Uncharacterized protein</fullName>
    </submittedName>
</protein>
<dbReference type="Proteomes" id="UP000287651">
    <property type="component" value="Unassembled WGS sequence"/>
</dbReference>
<reference evidence="1 2" key="1">
    <citation type="journal article" date="2014" name="Agronomy (Basel)">
        <title>A Draft Genome Sequence for Ensete ventricosum, the Drought-Tolerant Tree Against Hunger.</title>
        <authorList>
            <person name="Harrison J."/>
            <person name="Moore K.A."/>
            <person name="Paszkiewicz K."/>
            <person name="Jones T."/>
            <person name="Grant M."/>
            <person name="Ambacheew D."/>
            <person name="Muzemil S."/>
            <person name="Studholme D.J."/>
        </authorList>
    </citation>
    <scope>NUCLEOTIDE SEQUENCE [LARGE SCALE GENOMIC DNA]</scope>
</reference>
<dbReference type="EMBL" id="AMZH03011211">
    <property type="protein sequence ID" value="RRT53311.1"/>
    <property type="molecule type" value="Genomic_DNA"/>
</dbReference>
<comment type="caution">
    <text evidence="1">The sequence shown here is derived from an EMBL/GenBank/DDBJ whole genome shotgun (WGS) entry which is preliminary data.</text>
</comment>
<sequence length="104" mass="12248">MTALYDDRRWWCSSADTLCSAIKEREREREWFAIGDDDELRQKWRERESFSFPPRRTDYVYRTRYGGRWLSFPSAVASPVTSVGRPVSSSHSIHCIRLRSVPSS</sequence>
<accession>A0A426YNK9</accession>
<gene>
    <name evidence="1" type="ORF">B296_00002795</name>
</gene>
<proteinExistence type="predicted"/>